<dbReference type="Proteomes" id="UP000256519">
    <property type="component" value="Unassembled WGS sequence"/>
</dbReference>
<evidence type="ECO:0000256" key="8">
    <source>
        <dbReference type="RuleBase" id="RU003346"/>
    </source>
</evidence>
<dbReference type="PROSITE" id="PS00217">
    <property type="entry name" value="SUGAR_TRANSPORT_2"/>
    <property type="match status" value="1"/>
</dbReference>
<dbReference type="PRINTS" id="PR00171">
    <property type="entry name" value="SUGRTRNSPORT"/>
</dbReference>
<dbReference type="InterPro" id="IPR050820">
    <property type="entry name" value="MFS_Sugar_Transporter"/>
</dbReference>
<comment type="similarity">
    <text evidence="2 8">Belongs to the major facilitator superfamily. Sugar transporter (TC 2.A.1.1) family.</text>
</comment>
<feature type="transmembrane region" description="Helical" evidence="9">
    <location>
        <begin position="328"/>
        <end position="349"/>
    </location>
</feature>
<feature type="transmembrane region" description="Helical" evidence="9">
    <location>
        <begin position="112"/>
        <end position="133"/>
    </location>
</feature>
<feature type="transmembrane region" description="Helical" evidence="9">
    <location>
        <begin position="52"/>
        <end position="75"/>
    </location>
</feature>
<sequence length="477" mass="52145">MSNQAIKKPKNHKSYLQIIMVSATFGGLLFGYDTGVINGALPFMSRADQLNLTPFTEGFVTSSLLFGAAIGAFLGGRLADHYGRRKTILNLALLFLIATIGTAFAPNVPIMVFFRFMLGLAVGGASSMVPAFLAEMAPAEKRGRMVTQNELMITGGQLLAYVFNAILGVVWGDVGHVWRYMLILCAIPAVMLFIGMLIVPESPRWLASKGRKDEALRVLKQIRNEKQAEAEFEEIQEAVNRDSKLMKASIKDFSTPWLKRILFIGIGVAVVNQITGVNSIMYYGTQILQESGFGTKAALVANIANGLISVIAVCFGIWLVGKVNRRPMLIVGLSGTSSALLLISIFSNILEGSALLPYVVLSLTVLFLAFMQGCIGPVTFLVIAEIFPQRLRGLGSGISIFFLWIVNCIIGFSFPILLSSIGLSATFLSFVFLGVLGIWFVYKFMPETNGRSLEELEEEFRSKYDKKSNATPINKAQ</sequence>
<dbReference type="Gene3D" id="1.20.1250.20">
    <property type="entry name" value="MFS general substrate transporter like domains"/>
    <property type="match status" value="1"/>
</dbReference>
<feature type="transmembrane region" description="Helical" evidence="9">
    <location>
        <begin position="423"/>
        <end position="442"/>
    </location>
</feature>
<feature type="transmembrane region" description="Helical" evidence="9">
    <location>
        <begin position="394"/>
        <end position="417"/>
    </location>
</feature>
<keyword evidence="4" id="KW-1003">Cell membrane</keyword>
<keyword evidence="6 9" id="KW-1133">Transmembrane helix</keyword>
<dbReference type="Pfam" id="PF00083">
    <property type="entry name" value="Sugar_tr"/>
    <property type="match status" value="1"/>
</dbReference>
<evidence type="ECO:0000256" key="6">
    <source>
        <dbReference type="ARBA" id="ARBA00022989"/>
    </source>
</evidence>
<dbReference type="InterPro" id="IPR003663">
    <property type="entry name" value="Sugar/inositol_transpt"/>
</dbReference>
<evidence type="ECO:0000256" key="1">
    <source>
        <dbReference type="ARBA" id="ARBA00004651"/>
    </source>
</evidence>
<dbReference type="InterPro" id="IPR020846">
    <property type="entry name" value="MFS_dom"/>
</dbReference>
<evidence type="ECO:0000256" key="5">
    <source>
        <dbReference type="ARBA" id="ARBA00022692"/>
    </source>
</evidence>
<dbReference type="PANTHER" id="PTHR48023:SF4">
    <property type="entry name" value="D-XYLOSE-PROTON SYMPORTER-LIKE 2"/>
    <property type="match status" value="1"/>
</dbReference>
<evidence type="ECO:0000256" key="2">
    <source>
        <dbReference type="ARBA" id="ARBA00010992"/>
    </source>
</evidence>
<gene>
    <name evidence="11" type="ORF">C3744_00285</name>
</gene>
<reference evidence="11" key="1">
    <citation type="journal article" date="2018" name="Appl. Environ. Microbiol.">
        <title>Antimicrobial susceptibility testing and tentative epidemiological cut-off values of five Bacillus species relevant for use as animal feed additives or for plant protection.</title>
        <authorList>
            <person name="Agerso Y."/>
            <person name="Stuer-Lauridsen B."/>
            <person name="Bjerre K."/>
            <person name="Jensen M.G."/>
            <person name="Johansen E."/>
            <person name="Bennedsen M."/>
            <person name="Brockmann E."/>
            <person name="Nielsen B."/>
        </authorList>
    </citation>
    <scope>NUCLEOTIDE SEQUENCE [LARGE SCALE GENOMIC DNA]</scope>
    <source>
        <strain evidence="11">CHCC20162</strain>
    </source>
</reference>
<dbReference type="RefSeq" id="WP_116071088.1">
    <property type="nucleotide sequence ID" value="NZ_CP187633.1"/>
</dbReference>
<evidence type="ECO:0000313" key="12">
    <source>
        <dbReference type="Proteomes" id="UP000256519"/>
    </source>
</evidence>
<dbReference type="PANTHER" id="PTHR48023">
    <property type="entry name" value="D-XYLOSE-PROTON SYMPORTER-LIKE 2"/>
    <property type="match status" value="1"/>
</dbReference>
<feature type="domain" description="Major facilitator superfamily (MFS) profile" evidence="10">
    <location>
        <begin position="19"/>
        <end position="449"/>
    </location>
</feature>
<protein>
    <submittedName>
        <fullName evidence="11">MFS transporter</fullName>
    </submittedName>
</protein>
<feature type="transmembrane region" description="Helical" evidence="9">
    <location>
        <begin position="303"/>
        <end position="321"/>
    </location>
</feature>
<comment type="caution">
    <text evidence="11">The sequence shown here is derived from an EMBL/GenBank/DDBJ whole genome shotgun (WGS) entry which is preliminary data.</text>
</comment>
<organism evidence="11 12">
    <name type="scientific">Priestia megaterium</name>
    <name type="common">Bacillus megaterium</name>
    <dbReference type="NCBI Taxonomy" id="1404"/>
    <lineage>
        <taxon>Bacteria</taxon>
        <taxon>Bacillati</taxon>
        <taxon>Bacillota</taxon>
        <taxon>Bacilli</taxon>
        <taxon>Bacillales</taxon>
        <taxon>Bacillaceae</taxon>
        <taxon>Priestia</taxon>
    </lineage>
</organism>
<feature type="transmembrane region" description="Helical" evidence="9">
    <location>
        <begin position="177"/>
        <end position="199"/>
    </location>
</feature>
<keyword evidence="7 9" id="KW-0472">Membrane</keyword>
<dbReference type="InterPro" id="IPR036259">
    <property type="entry name" value="MFS_trans_sf"/>
</dbReference>
<feature type="transmembrane region" description="Helical" evidence="9">
    <location>
        <begin position="153"/>
        <end position="171"/>
    </location>
</feature>
<feature type="transmembrane region" description="Helical" evidence="9">
    <location>
        <begin position="261"/>
        <end position="283"/>
    </location>
</feature>
<dbReference type="SUPFAM" id="SSF103473">
    <property type="entry name" value="MFS general substrate transporter"/>
    <property type="match status" value="1"/>
</dbReference>
<proteinExistence type="inferred from homology"/>
<evidence type="ECO:0000256" key="4">
    <source>
        <dbReference type="ARBA" id="ARBA00022475"/>
    </source>
</evidence>
<dbReference type="FunFam" id="1.20.1250.20:FF:000073">
    <property type="entry name" value="MFS myo-inositol transporter, putative"/>
    <property type="match status" value="1"/>
</dbReference>
<dbReference type="GO" id="GO:0005886">
    <property type="term" value="C:plasma membrane"/>
    <property type="evidence" value="ECO:0007669"/>
    <property type="project" value="UniProtKB-SubCell"/>
</dbReference>
<dbReference type="EMBL" id="PQWM01000004">
    <property type="protein sequence ID" value="RDZ18872.1"/>
    <property type="molecule type" value="Genomic_DNA"/>
</dbReference>
<evidence type="ECO:0000256" key="9">
    <source>
        <dbReference type="SAM" id="Phobius"/>
    </source>
</evidence>
<feature type="transmembrane region" description="Helical" evidence="9">
    <location>
        <begin position="87"/>
        <end position="106"/>
    </location>
</feature>
<dbReference type="InterPro" id="IPR047984">
    <property type="entry name" value="XylE-like"/>
</dbReference>
<comment type="subcellular location">
    <subcellularLocation>
        <location evidence="1">Cell membrane</location>
        <topology evidence="1">Multi-pass membrane protein</topology>
    </subcellularLocation>
</comment>
<evidence type="ECO:0000256" key="3">
    <source>
        <dbReference type="ARBA" id="ARBA00022448"/>
    </source>
</evidence>
<feature type="transmembrane region" description="Helical" evidence="9">
    <location>
        <begin position="14"/>
        <end position="32"/>
    </location>
</feature>
<dbReference type="AlphaFoldDB" id="A0A3D8X9V7"/>
<accession>A0A3D8X9V7</accession>
<dbReference type="InterPro" id="IPR005829">
    <property type="entry name" value="Sugar_transporter_CS"/>
</dbReference>
<keyword evidence="3 8" id="KW-0813">Transport</keyword>
<dbReference type="GO" id="GO:1904659">
    <property type="term" value="P:D-glucose transmembrane transport"/>
    <property type="evidence" value="ECO:0007669"/>
    <property type="project" value="TreeGrafter"/>
</dbReference>
<dbReference type="GO" id="GO:0022857">
    <property type="term" value="F:transmembrane transporter activity"/>
    <property type="evidence" value="ECO:0007669"/>
    <property type="project" value="InterPro"/>
</dbReference>
<evidence type="ECO:0000256" key="7">
    <source>
        <dbReference type="ARBA" id="ARBA00023136"/>
    </source>
</evidence>
<dbReference type="PROSITE" id="PS00216">
    <property type="entry name" value="SUGAR_TRANSPORT_1"/>
    <property type="match status" value="1"/>
</dbReference>
<evidence type="ECO:0000313" key="11">
    <source>
        <dbReference type="EMBL" id="RDZ18872.1"/>
    </source>
</evidence>
<evidence type="ECO:0000259" key="10">
    <source>
        <dbReference type="PROSITE" id="PS50850"/>
    </source>
</evidence>
<name>A0A3D8X9V7_PRIMG</name>
<dbReference type="NCBIfam" id="TIGR00879">
    <property type="entry name" value="SP"/>
    <property type="match status" value="1"/>
</dbReference>
<dbReference type="InterPro" id="IPR005828">
    <property type="entry name" value="MFS_sugar_transport-like"/>
</dbReference>
<dbReference type="CDD" id="cd17359">
    <property type="entry name" value="MFS_XylE_like"/>
    <property type="match status" value="1"/>
</dbReference>
<keyword evidence="5 9" id="KW-0812">Transmembrane</keyword>
<feature type="transmembrane region" description="Helical" evidence="9">
    <location>
        <begin position="355"/>
        <end position="382"/>
    </location>
</feature>
<dbReference type="PROSITE" id="PS50850">
    <property type="entry name" value="MFS"/>
    <property type="match status" value="1"/>
</dbReference>